<comment type="caution">
    <text evidence="1">The sequence shown here is derived from an EMBL/GenBank/DDBJ whole genome shotgun (WGS) entry which is preliminary data.</text>
</comment>
<protein>
    <submittedName>
        <fullName evidence="1">Uncharacterized protein</fullName>
    </submittedName>
</protein>
<gene>
    <name evidence="1" type="ORF">CYCCA115_LOCUS2579</name>
</gene>
<dbReference type="Proteomes" id="UP001295423">
    <property type="component" value="Unassembled WGS sequence"/>
</dbReference>
<proteinExistence type="predicted"/>
<sequence>MLQQPRILSDCQIELYHSESSQSGHNDVYKGIARLDTGPFVAGKPAGCWFNDTNVTESYLQNSFRNFFPLTWRS</sequence>
<evidence type="ECO:0000313" key="1">
    <source>
        <dbReference type="EMBL" id="CAJ1931859.1"/>
    </source>
</evidence>
<dbReference type="EMBL" id="CAKOGP040000185">
    <property type="protein sequence ID" value="CAJ1931859.1"/>
    <property type="molecule type" value="Genomic_DNA"/>
</dbReference>
<evidence type="ECO:0000313" key="2">
    <source>
        <dbReference type="Proteomes" id="UP001295423"/>
    </source>
</evidence>
<accession>A0AAD2CEN7</accession>
<organism evidence="1 2">
    <name type="scientific">Cylindrotheca closterium</name>
    <dbReference type="NCBI Taxonomy" id="2856"/>
    <lineage>
        <taxon>Eukaryota</taxon>
        <taxon>Sar</taxon>
        <taxon>Stramenopiles</taxon>
        <taxon>Ochrophyta</taxon>
        <taxon>Bacillariophyta</taxon>
        <taxon>Bacillariophyceae</taxon>
        <taxon>Bacillariophycidae</taxon>
        <taxon>Bacillariales</taxon>
        <taxon>Bacillariaceae</taxon>
        <taxon>Cylindrotheca</taxon>
    </lineage>
</organism>
<dbReference type="AlphaFoldDB" id="A0AAD2CEN7"/>
<name>A0AAD2CEN7_9STRA</name>
<keyword evidence="2" id="KW-1185">Reference proteome</keyword>
<reference evidence="1" key="1">
    <citation type="submission" date="2023-08" db="EMBL/GenBank/DDBJ databases">
        <authorList>
            <person name="Audoor S."/>
            <person name="Bilcke G."/>
        </authorList>
    </citation>
    <scope>NUCLEOTIDE SEQUENCE</scope>
</reference>